<organism evidence="1 2">
    <name type="scientific">Persea americana</name>
    <name type="common">Avocado</name>
    <dbReference type="NCBI Taxonomy" id="3435"/>
    <lineage>
        <taxon>Eukaryota</taxon>
        <taxon>Viridiplantae</taxon>
        <taxon>Streptophyta</taxon>
        <taxon>Embryophyta</taxon>
        <taxon>Tracheophyta</taxon>
        <taxon>Spermatophyta</taxon>
        <taxon>Magnoliopsida</taxon>
        <taxon>Magnoliidae</taxon>
        <taxon>Laurales</taxon>
        <taxon>Lauraceae</taxon>
        <taxon>Persea</taxon>
    </lineage>
</organism>
<accession>A0ACC2KNY9</accession>
<dbReference type="Proteomes" id="UP001234297">
    <property type="component" value="Chromosome 10"/>
</dbReference>
<reference evidence="1 2" key="1">
    <citation type="journal article" date="2022" name="Hortic Res">
        <title>A haplotype resolved chromosomal level avocado genome allows analysis of novel avocado genes.</title>
        <authorList>
            <person name="Nath O."/>
            <person name="Fletcher S.J."/>
            <person name="Hayward A."/>
            <person name="Shaw L.M."/>
            <person name="Masouleh A.K."/>
            <person name="Furtado A."/>
            <person name="Henry R.J."/>
            <person name="Mitter N."/>
        </authorList>
    </citation>
    <scope>NUCLEOTIDE SEQUENCE [LARGE SCALE GENOMIC DNA]</scope>
    <source>
        <strain evidence="2">cv. Hass</strain>
    </source>
</reference>
<evidence type="ECO:0000313" key="1">
    <source>
        <dbReference type="EMBL" id="KAJ8622884.1"/>
    </source>
</evidence>
<name>A0ACC2KNY9_PERAE</name>
<sequence>MLASGHGESGVPASNHGCSIEVVRHALDWDSVTSVITLGMSYIGFENIINSVNFLYALGLLLKFASFVWLMRKHLELKMPFRVDSKGGVHVHCAIGIFYFNMFLRAMLMHRPL</sequence>
<comment type="caution">
    <text evidence="1">The sequence shown here is derived from an EMBL/GenBank/DDBJ whole genome shotgun (WGS) entry which is preliminary data.</text>
</comment>
<evidence type="ECO:0000313" key="2">
    <source>
        <dbReference type="Proteomes" id="UP001234297"/>
    </source>
</evidence>
<keyword evidence="2" id="KW-1185">Reference proteome</keyword>
<protein>
    <submittedName>
        <fullName evidence="1">Uncharacterized protein</fullName>
    </submittedName>
</protein>
<proteinExistence type="predicted"/>
<gene>
    <name evidence="1" type="ORF">MRB53_031413</name>
</gene>
<dbReference type="EMBL" id="CM056818">
    <property type="protein sequence ID" value="KAJ8622884.1"/>
    <property type="molecule type" value="Genomic_DNA"/>
</dbReference>